<keyword evidence="2 3" id="KW-0808">Transferase</keyword>
<evidence type="ECO:0000256" key="1">
    <source>
        <dbReference type="ARBA" id="ARBA00022676"/>
    </source>
</evidence>
<dbReference type="Pfam" id="PF01075">
    <property type="entry name" value="Glyco_transf_9"/>
    <property type="match status" value="1"/>
</dbReference>
<dbReference type="RefSeq" id="WP_144250838.1">
    <property type="nucleotide sequence ID" value="NZ_VLPK01000008.1"/>
</dbReference>
<dbReference type="GO" id="GO:0005829">
    <property type="term" value="C:cytosol"/>
    <property type="evidence" value="ECO:0007669"/>
    <property type="project" value="TreeGrafter"/>
</dbReference>
<dbReference type="InterPro" id="IPR051199">
    <property type="entry name" value="LPS_LOS_Heptosyltrfase"/>
</dbReference>
<evidence type="ECO:0000313" key="4">
    <source>
        <dbReference type="Proteomes" id="UP000318733"/>
    </source>
</evidence>
<dbReference type="PANTHER" id="PTHR30160:SF1">
    <property type="entry name" value="LIPOPOLYSACCHARIDE 1,2-N-ACETYLGLUCOSAMINETRANSFERASE-RELATED"/>
    <property type="match status" value="1"/>
</dbReference>
<dbReference type="Proteomes" id="UP000318733">
    <property type="component" value="Unassembled WGS sequence"/>
</dbReference>
<dbReference type="Gene3D" id="3.40.50.2000">
    <property type="entry name" value="Glycogen Phosphorylase B"/>
    <property type="match status" value="2"/>
</dbReference>
<accession>A0A556M7V1</accession>
<dbReference type="PANTHER" id="PTHR30160">
    <property type="entry name" value="TETRAACYLDISACCHARIDE 4'-KINASE-RELATED"/>
    <property type="match status" value="1"/>
</dbReference>
<gene>
    <name evidence="3" type="ORF">FO440_23895</name>
</gene>
<dbReference type="GO" id="GO:0009244">
    <property type="term" value="P:lipopolysaccharide core region biosynthetic process"/>
    <property type="evidence" value="ECO:0007669"/>
    <property type="project" value="TreeGrafter"/>
</dbReference>
<comment type="caution">
    <text evidence="3">The sequence shown here is derived from an EMBL/GenBank/DDBJ whole genome shotgun (WGS) entry which is preliminary data.</text>
</comment>
<reference evidence="3 4" key="1">
    <citation type="submission" date="2019-07" db="EMBL/GenBank/DDBJ databases">
        <authorList>
            <person name="Huq M.A."/>
        </authorList>
    </citation>
    <scope>NUCLEOTIDE SEQUENCE [LARGE SCALE GENOMIC DNA]</scope>
    <source>
        <strain evidence="3 4">MAH-19</strain>
    </source>
</reference>
<dbReference type="SUPFAM" id="SSF53756">
    <property type="entry name" value="UDP-Glycosyltransferase/glycogen phosphorylase"/>
    <property type="match status" value="1"/>
</dbReference>
<dbReference type="InterPro" id="IPR002201">
    <property type="entry name" value="Glyco_trans_9"/>
</dbReference>
<proteinExistence type="predicted"/>
<name>A0A556M7V1_9SPHI</name>
<dbReference type="OrthoDB" id="9797795at2"/>
<dbReference type="GO" id="GO:0008713">
    <property type="term" value="F:ADP-heptose-lipopolysaccharide heptosyltransferase activity"/>
    <property type="evidence" value="ECO:0007669"/>
    <property type="project" value="TreeGrafter"/>
</dbReference>
<dbReference type="AlphaFoldDB" id="A0A556M7V1"/>
<evidence type="ECO:0000313" key="3">
    <source>
        <dbReference type="EMBL" id="TSJ35964.1"/>
    </source>
</evidence>
<keyword evidence="1" id="KW-0328">Glycosyltransferase</keyword>
<organism evidence="3 4">
    <name type="scientific">Mucilaginibacter corticis</name>
    <dbReference type="NCBI Taxonomy" id="2597670"/>
    <lineage>
        <taxon>Bacteria</taxon>
        <taxon>Pseudomonadati</taxon>
        <taxon>Bacteroidota</taxon>
        <taxon>Sphingobacteriia</taxon>
        <taxon>Sphingobacteriales</taxon>
        <taxon>Sphingobacteriaceae</taxon>
        <taxon>Mucilaginibacter</taxon>
    </lineage>
</organism>
<protein>
    <submittedName>
        <fullName evidence="3">Glycosyltransferase family 9 protein</fullName>
    </submittedName>
</protein>
<evidence type="ECO:0000256" key="2">
    <source>
        <dbReference type="ARBA" id="ARBA00022679"/>
    </source>
</evidence>
<keyword evidence="4" id="KW-1185">Reference proteome</keyword>
<dbReference type="EMBL" id="VLPK01000008">
    <property type="protein sequence ID" value="TSJ35964.1"/>
    <property type="molecule type" value="Genomic_DNA"/>
</dbReference>
<sequence length="381" mass="43600">MKSLTGKIKFVLIRVLAPAIIKTVFFFVPRKEKTVLIVRSDGAGDYILFRNYLYFLRNSAKYKDHRIYILENSVCKELATYWDAEIVDGFIWYTDGNFLKWELVKLLYDLQKLRIETIVYTNYSRKFTVDWIIGKVNAKYKIAVDGDCINASPELKSRGEKYYTELLKVNDQPLHEFVRNKQIFETMTGERCDLKKPFIVGHQLRLRPNGSIVIFAGAGQTHKRWNPVRFNRLCLRIAERLKIKIILAGAKDNAEQELEISKGLSDEQLSHQTGLNMISLCELIGGADLLISGDTVAIHIAALLGIPAVCIAKGDLYGRFIPYPPELSARIRCIFPVNFITTTENYDQWSPFAIDEVSVEDVFDAVAEILNYEVQNKIEPA</sequence>